<keyword evidence="2" id="KW-1185">Reference proteome</keyword>
<dbReference type="OrthoDB" id="1453400at2"/>
<accession>A0A0P1GXT9</accession>
<evidence type="ECO:0000313" key="2">
    <source>
        <dbReference type="Proteomes" id="UP000052022"/>
    </source>
</evidence>
<dbReference type="Gene3D" id="3.30.70.100">
    <property type="match status" value="1"/>
</dbReference>
<evidence type="ECO:0008006" key="3">
    <source>
        <dbReference type="Google" id="ProtNLM"/>
    </source>
</evidence>
<sequence length="102" mass="11134">MTTAVIEMVRFKLNAGVTAEDYVAACAKTDAFVQAQPGFRARALSLAEDGTWTDYVTWADMDSALAAAKAFPEHECAQALMGMIDKTTLQMWHETKLWSAAA</sequence>
<gene>
    <name evidence="1" type="ORF">TRM7557_02905</name>
</gene>
<dbReference type="RefSeq" id="WP_058290926.1">
    <property type="nucleotide sequence ID" value="NZ_CYSD01000039.1"/>
</dbReference>
<dbReference type="STRING" id="928856.SAMN04488049_104188"/>
<organism evidence="1 2">
    <name type="scientific">Tritonibacter multivorans</name>
    <dbReference type="NCBI Taxonomy" id="928856"/>
    <lineage>
        <taxon>Bacteria</taxon>
        <taxon>Pseudomonadati</taxon>
        <taxon>Pseudomonadota</taxon>
        <taxon>Alphaproteobacteria</taxon>
        <taxon>Rhodobacterales</taxon>
        <taxon>Paracoccaceae</taxon>
        <taxon>Tritonibacter</taxon>
    </lineage>
</organism>
<dbReference type="EMBL" id="CYSD01000039">
    <property type="protein sequence ID" value="CUH80455.1"/>
    <property type="molecule type" value="Genomic_DNA"/>
</dbReference>
<evidence type="ECO:0000313" key="1">
    <source>
        <dbReference type="EMBL" id="CUH80455.1"/>
    </source>
</evidence>
<proteinExistence type="predicted"/>
<name>A0A0P1GXT9_9RHOB</name>
<dbReference type="AlphaFoldDB" id="A0A0P1GXT9"/>
<protein>
    <recommendedName>
        <fullName evidence="3">Antibiotic biosynthesis monooxygenase</fullName>
    </recommendedName>
</protein>
<dbReference type="InterPro" id="IPR011008">
    <property type="entry name" value="Dimeric_a/b-barrel"/>
</dbReference>
<dbReference type="Proteomes" id="UP000052022">
    <property type="component" value="Unassembled WGS sequence"/>
</dbReference>
<dbReference type="SUPFAM" id="SSF54909">
    <property type="entry name" value="Dimeric alpha+beta barrel"/>
    <property type="match status" value="1"/>
</dbReference>
<reference evidence="1 2" key="1">
    <citation type="submission" date="2015-09" db="EMBL/GenBank/DDBJ databases">
        <authorList>
            <consortium name="Swine Surveillance"/>
        </authorList>
    </citation>
    <scope>NUCLEOTIDE SEQUENCE [LARGE SCALE GENOMIC DNA]</scope>
    <source>
        <strain evidence="1 2">CECT 7557</strain>
    </source>
</reference>